<keyword evidence="6 12" id="KW-0347">Helicase</keyword>
<dbReference type="Pfam" id="PF06733">
    <property type="entry name" value="DEAD_2"/>
    <property type="match status" value="1"/>
</dbReference>
<dbReference type="GO" id="GO:0003677">
    <property type="term" value="F:DNA binding"/>
    <property type="evidence" value="ECO:0007669"/>
    <property type="project" value="InterPro"/>
</dbReference>
<evidence type="ECO:0000256" key="4">
    <source>
        <dbReference type="ARBA" id="ARBA00022741"/>
    </source>
</evidence>
<evidence type="ECO:0000256" key="6">
    <source>
        <dbReference type="ARBA" id="ARBA00022806"/>
    </source>
</evidence>
<evidence type="ECO:0000256" key="3">
    <source>
        <dbReference type="ARBA" id="ARBA00022723"/>
    </source>
</evidence>
<dbReference type="Pfam" id="PF13307">
    <property type="entry name" value="Helicase_C_2"/>
    <property type="match status" value="1"/>
</dbReference>
<dbReference type="InParanoid" id="Q6BFI0"/>
<gene>
    <name evidence="12" type="ORF">PTMB.393</name>
</gene>
<dbReference type="RefSeq" id="XP_001347217.1">
    <property type="nucleotide sequence ID" value="XM_001347181.1"/>
</dbReference>
<name>Q6BFI0_PARTE</name>
<dbReference type="InterPro" id="IPR027417">
    <property type="entry name" value="P-loop_NTPase"/>
</dbReference>
<keyword evidence="5" id="KW-0378">Hydrolase</keyword>
<keyword evidence="9" id="KW-0411">Iron-sulfur</keyword>
<keyword evidence="7" id="KW-0067">ATP-binding</keyword>
<evidence type="ECO:0000256" key="5">
    <source>
        <dbReference type="ARBA" id="ARBA00022801"/>
    </source>
</evidence>
<dbReference type="GO" id="GO:0006139">
    <property type="term" value="P:nucleobase-containing compound metabolic process"/>
    <property type="evidence" value="ECO:0007669"/>
    <property type="project" value="InterPro"/>
</dbReference>
<evidence type="ECO:0000256" key="1">
    <source>
        <dbReference type="ARBA" id="ARBA00001966"/>
    </source>
</evidence>
<dbReference type="Gene3D" id="3.40.50.300">
    <property type="entry name" value="P-loop containing nucleotide triphosphate hydrolases"/>
    <property type="match status" value="2"/>
</dbReference>
<comment type="cofactor">
    <cofactor evidence="1">
        <name>[4Fe-4S] cluster</name>
        <dbReference type="ChEBI" id="CHEBI:49883"/>
    </cofactor>
</comment>
<dbReference type="AlphaFoldDB" id="Q6BFI0"/>
<keyword evidence="8" id="KW-0408">Iron</keyword>
<dbReference type="EMBL" id="CR548612">
    <property type="protein sequence ID" value="CAH03590.1"/>
    <property type="molecule type" value="Genomic_DNA"/>
</dbReference>
<dbReference type="KEGG" id="ptm:PTMB.393"/>
<evidence type="ECO:0000256" key="8">
    <source>
        <dbReference type="ARBA" id="ARBA00023004"/>
    </source>
</evidence>
<dbReference type="InterPro" id="IPR045028">
    <property type="entry name" value="DinG/Rad3-like"/>
</dbReference>
<evidence type="ECO:0000259" key="11">
    <source>
        <dbReference type="PROSITE" id="PS51193"/>
    </source>
</evidence>
<evidence type="ECO:0000313" key="12">
    <source>
        <dbReference type="EMBL" id="CAH03590.1"/>
    </source>
</evidence>
<evidence type="ECO:0000313" key="13">
    <source>
        <dbReference type="Proteomes" id="UP000000600"/>
    </source>
</evidence>
<protein>
    <submittedName>
        <fullName evidence="12">Helicase, putative</fullName>
    </submittedName>
</protein>
<evidence type="ECO:0000256" key="2">
    <source>
        <dbReference type="ARBA" id="ARBA00008435"/>
    </source>
</evidence>
<dbReference type="GeneID" id="79574082"/>
<keyword evidence="13" id="KW-1185">Reference proteome</keyword>
<feature type="domain" description="Helicase ATP-binding" evidence="11">
    <location>
        <begin position="11"/>
        <end position="337"/>
    </location>
</feature>
<dbReference type="PANTHER" id="PTHR11472">
    <property type="entry name" value="DNA REPAIR DEAD HELICASE RAD3/XP-D SUBFAMILY MEMBER"/>
    <property type="match status" value="1"/>
</dbReference>
<dbReference type="InterPro" id="IPR014013">
    <property type="entry name" value="Helic_SF1/SF2_ATP-bd_DinG/Rad3"/>
</dbReference>
<dbReference type="InterPro" id="IPR006555">
    <property type="entry name" value="ATP-dep_Helicase_C"/>
</dbReference>
<evidence type="ECO:0000256" key="9">
    <source>
        <dbReference type="ARBA" id="ARBA00023014"/>
    </source>
</evidence>
<dbReference type="SMART" id="SM00488">
    <property type="entry name" value="DEXDc2"/>
    <property type="match status" value="1"/>
</dbReference>
<dbReference type="SMART" id="SM00491">
    <property type="entry name" value="HELICc2"/>
    <property type="match status" value="1"/>
</dbReference>
<dbReference type="GO" id="GO:0003678">
    <property type="term" value="F:DNA helicase activity"/>
    <property type="evidence" value="ECO:0007669"/>
    <property type="project" value="InterPro"/>
</dbReference>
<keyword evidence="3" id="KW-0479">Metal-binding</keyword>
<organism evidence="12 13">
    <name type="scientific">Paramecium tetraurelia</name>
    <dbReference type="NCBI Taxonomy" id="5888"/>
    <lineage>
        <taxon>Eukaryota</taxon>
        <taxon>Sar</taxon>
        <taxon>Alveolata</taxon>
        <taxon>Ciliophora</taxon>
        <taxon>Intramacronucleata</taxon>
        <taxon>Oligohymenophorea</taxon>
        <taxon>Peniculida</taxon>
        <taxon>Parameciidae</taxon>
        <taxon>Paramecium</taxon>
    </lineage>
</organism>
<dbReference type="SUPFAM" id="SSF52540">
    <property type="entry name" value="P-loop containing nucleoside triphosphate hydrolases"/>
    <property type="match status" value="1"/>
</dbReference>
<dbReference type="Proteomes" id="UP000000600">
    <property type="component" value="Chromosome"/>
</dbReference>
<reference evidence="12 13" key="1">
    <citation type="journal article" date="2004" name="Curr. Biol.">
        <title>High coding density on the largest Paramecium tetraurelia somatic chromosome.</title>
        <authorList>
            <person name="Zagulski M."/>
            <person name="Nowak J.K."/>
            <person name="Le Mouel A."/>
            <person name="Nowacki M."/>
            <person name="Migdalski A."/>
            <person name="Gromadka R."/>
            <person name="Noel B."/>
            <person name="Blanc I."/>
            <person name="Dessen P."/>
            <person name="Wincker P."/>
            <person name="Keller A.M."/>
            <person name="Cohen J."/>
            <person name="Meyer E."/>
            <person name="Sperling L."/>
        </authorList>
    </citation>
    <scope>NUCLEOTIDE SEQUENCE [LARGE SCALE GENOMIC DNA]</scope>
    <source>
        <strain evidence="12 13">Stock d4-2</strain>
    </source>
</reference>
<proteinExistence type="inferred from homology"/>
<dbReference type="PANTHER" id="PTHR11472:SF41">
    <property type="entry name" value="ATP-DEPENDENT DNA HELICASE DDX11-RELATED"/>
    <property type="match status" value="1"/>
</dbReference>
<evidence type="ECO:0000256" key="7">
    <source>
        <dbReference type="ARBA" id="ARBA00022840"/>
    </source>
</evidence>
<keyword evidence="10" id="KW-0413">Isomerase</keyword>
<accession>Q6BFI0</accession>
<dbReference type="InterPro" id="IPR010614">
    <property type="entry name" value="RAD3-like_helicase_DEAD"/>
</dbReference>
<dbReference type="GO" id="GO:0046872">
    <property type="term" value="F:metal ion binding"/>
    <property type="evidence" value="ECO:0007669"/>
    <property type="project" value="UniProtKB-KW"/>
</dbReference>
<dbReference type="InterPro" id="IPR006554">
    <property type="entry name" value="Helicase-like_DEXD_c2"/>
</dbReference>
<evidence type="ECO:0000256" key="10">
    <source>
        <dbReference type="ARBA" id="ARBA00023235"/>
    </source>
</evidence>
<sequence length="703" mass="81603">MNKDVEEKIRERIKSQYPFPPYQSQLDLSKDIYVSLAQGTKVQMYMIVKVSIFESPTGTGKSYALIEGALNYLEDIKSNTLIKVKQKCQIDDGMPDWFNEPDVELKLNPLRKPNENKQQKKHVKLVDDDAIFDYSSSEETQINLRGQSLNDKIIYCSRTHSQLKQFINEIRRSKHKVRVSTIGSRQQLCVNQSILSKANNNVNKLNHLCKSHKKQCSYYKSLDTLEQYTQEIFDINDLLTASKKCQSCPYYAAKELSLQADIICTPYQLLMESIDQYIEPIIIVDEAHNFGSALLQTESCEVSLSQLNIIVGGIDDYRKKYHQRVKAKTLYYLNQLLQLCKSLIDKIKTKQSGSLITLIDFMVEIGIPKMNIIKLIKFLQNKEMRQRINGFIDSSQNVTHYSSFECFCKFISQLILTSQKESILYIEKSNTMKLSKINNYSSFQTLIDKSRNLVFLGGTLQPLNEFEIFKERVDSNEFIFKEYPHIISKDRCQLLVINAQLEYSFKQKNENLNQLMIQTNSLIQDIEKCIPEGIVIFMQTYTFLEQFKQYAKSNNLQFSKQVFFDEKQSSQILEKYSEVAKKGAILLSVVGGSLSEGINFSDHLARAVIIFGVPYPNLDSFELKEQININGNQYYDNITMRAVNQCIGRVIRHKNDYGLLFLIDKRFSEDKLRLKFSTWLQNRITIQNDFKGTNFFESFKKIL</sequence>
<dbReference type="GO" id="GO:0051536">
    <property type="term" value="F:iron-sulfur cluster binding"/>
    <property type="evidence" value="ECO:0007669"/>
    <property type="project" value="UniProtKB-KW"/>
</dbReference>
<dbReference type="eggNOG" id="KOG1133">
    <property type="taxonomic scope" value="Eukaryota"/>
</dbReference>
<keyword evidence="4" id="KW-0547">Nucleotide-binding</keyword>
<dbReference type="STRING" id="5888.Q6BFI0"/>
<dbReference type="GO" id="GO:0016818">
    <property type="term" value="F:hydrolase activity, acting on acid anhydrides, in phosphorus-containing anhydrides"/>
    <property type="evidence" value="ECO:0007669"/>
    <property type="project" value="InterPro"/>
</dbReference>
<dbReference type="PROSITE" id="PS51193">
    <property type="entry name" value="HELICASE_ATP_BIND_2"/>
    <property type="match status" value="1"/>
</dbReference>
<dbReference type="GO" id="GO:0005524">
    <property type="term" value="F:ATP binding"/>
    <property type="evidence" value="ECO:0007669"/>
    <property type="project" value="UniProtKB-KW"/>
</dbReference>
<comment type="similarity">
    <text evidence="2">Belongs to the DEAD box helicase family. DEAH subfamily. DDX11/CHL1 sub-subfamily.</text>
</comment>